<gene>
    <name evidence="2" type="ORF">ACFQ2E_09585</name>
</gene>
<reference evidence="3" key="1">
    <citation type="journal article" date="2019" name="Int. J. Syst. Evol. Microbiol.">
        <title>The Global Catalogue of Microorganisms (GCM) 10K type strain sequencing project: providing services to taxonomists for standard genome sequencing and annotation.</title>
        <authorList>
            <consortium name="The Broad Institute Genomics Platform"/>
            <consortium name="The Broad Institute Genome Sequencing Center for Infectious Disease"/>
            <person name="Wu L."/>
            <person name="Ma J."/>
        </authorList>
    </citation>
    <scope>NUCLEOTIDE SEQUENCE [LARGE SCALE GENOMIC DNA]</scope>
    <source>
        <strain evidence="3">CCUG 63246</strain>
    </source>
</reference>
<feature type="transmembrane region" description="Helical" evidence="1">
    <location>
        <begin position="45"/>
        <end position="63"/>
    </location>
</feature>
<protein>
    <submittedName>
        <fullName evidence="2">Uncharacterized protein</fullName>
    </submittedName>
</protein>
<keyword evidence="1" id="KW-0472">Membrane</keyword>
<sequence>MNKSVKMILLIVGIVLIGYGIYTLIAPEASVSIGGFSLEAQDNTNSYITIALGLVAIALNFVGGKK</sequence>
<evidence type="ECO:0000313" key="3">
    <source>
        <dbReference type="Proteomes" id="UP001597163"/>
    </source>
</evidence>
<name>A0ABW3RC48_9FLAO</name>
<dbReference type="RefSeq" id="WP_311939295.1">
    <property type="nucleotide sequence ID" value="NZ_JAVSCK010000003.1"/>
</dbReference>
<comment type="caution">
    <text evidence="2">The sequence shown here is derived from an EMBL/GenBank/DDBJ whole genome shotgun (WGS) entry which is preliminary data.</text>
</comment>
<evidence type="ECO:0000256" key="1">
    <source>
        <dbReference type="SAM" id="Phobius"/>
    </source>
</evidence>
<organism evidence="2 3">
    <name type="scientific">Hwangdonia seohaensis</name>
    <dbReference type="NCBI Taxonomy" id="1240727"/>
    <lineage>
        <taxon>Bacteria</taxon>
        <taxon>Pseudomonadati</taxon>
        <taxon>Bacteroidota</taxon>
        <taxon>Flavobacteriia</taxon>
        <taxon>Flavobacteriales</taxon>
        <taxon>Flavobacteriaceae</taxon>
        <taxon>Hwangdonia</taxon>
    </lineage>
</organism>
<dbReference type="Proteomes" id="UP001597163">
    <property type="component" value="Unassembled WGS sequence"/>
</dbReference>
<proteinExistence type="predicted"/>
<feature type="transmembrane region" description="Helical" evidence="1">
    <location>
        <begin position="7"/>
        <end position="25"/>
    </location>
</feature>
<keyword evidence="1" id="KW-1133">Transmembrane helix</keyword>
<evidence type="ECO:0000313" key="2">
    <source>
        <dbReference type="EMBL" id="MFD1162668.1"/>
    </source>
</evidence>
<dbReference type="EMBL" id="JBHTLJ010000003">
    <property type="protein sequence ID" value="MFD1162668.1"/>
    <property type="molecule type" value="Genomic_DNA"/>
</dbReference>
<keyword evidence="3" id="KW-1185">Reference proteome</keyword>
<keyword evidence="1" id="KW-0812">Transmembrane</keyword>
<accession>A0ABW3RC48</accession>